<proteinExistence type="predicted"/>
<dbReference type="EMBL" id="ML769634">
    <property type="protein sequence ID" value="KAE9391182.1"/>
    <property type="molecule type" value="Genomic_DNA"/>
</dbReference>
<accession>A0A6A4GZ29</accession>
<reference evidence="3" key="1">
    <citation type="journal article" date="2019" name="Environ. Microbiol.">
        <title>Fungal ecological strategies reflected in gene transcription - a case study of two litter decomposers.</title>
        <authorList>
            <person name="Barbi F."/>
            <person name="Kohler A."/>
            <person name="Barry K."/>
            <person name="Baskaran P."/>
            <person name="Daum C."/>
            <person name="Fauchery L."/>
            <person name="Ihrmark K."/>
            <person name="Kuo A."/>
            <person name="LaButti K."/>
            <person name="Lipzen A."/>
            <person name="Morin E."/>
            <person name="Grigoriev I.V."/>
            <person name="Henrissat B."/>
            <person name="Lindahl B."/>
            <person name="Martin F."/>
        </authorList>
    </citation>
    <scope>NUCLEOTIDE SEQUENCE</scope>
    <source>
        <strain evidence="3">JB14</strain>
    </source>
</reference>
<dbReference type="InterPro" id="IPR045339">
    <property type="entry name" value="DUF6534"/>
</dbReference>
<keyword evidence="1" id="KW-1133">Transmembrane helix</keyword>
<evidence type="ECO:0000313" key="3">
    <source>
        <dbReference type="EMBL" id="KAE9391182.1"/>
    </source>
</evidence>
<dbReference type="Proteomes" id="UP000799118">
    <property type="component" value="Unassembled WGS sequence"/>
</dbReference>
<dbReference type="OrthoDB" id="3270417at2759"/>
<name>A0A6A4GZ29_9AGAR</name>
<evidence type="ECO:0000313" key="4">
    <source>
        <dbReference type="Proteomes" id="UP000799118"/>
    </source>
</evidence>
<keyword evidence="1" id="KW-0812">Transmembrane</keyword>
<feature type="transmembrane region" description="Helical" evidence="1">
    <location>
        <begin position="12"/>
        <end position="32"/>
    </location>
</feature>
<organism evidence="3 4">
    <name type="scientific">Gymnopus androsaceus JB14</name>
    <dbReference type="NCBI Taxonomy" id="1447944"/>
    <lineage>
        <taxon>Eukaryota</taxon>
        <taxon>Fungi</taxon>
        <taxon>Dikarya</taxon>
        <taxon>Basidiomycota</taxon>
        <taxon>Agaricomycotina</taxon>
        <taxon>Agaricomycetes</taxon>
        <taxon>Agaricomycetidae</taxon>
        <taxon>Agaricales</taxon>
        <taxon>Marasmiineae</taxon>
        <taxon>Omphalotaceae</taxon>
        <taxon>Gymnopus</taxon>
    </lineage>
</organism>
<evidence type="ECO:0000256" key="1">
    <source>
        <dbReference type="SAM" id="Phobius"/>
    </source>
</evidence>
<keyword evidence="1" id="KW-0472">Membrane</keyword>
<keyword evidence="4" id="KW-1185">Reference proteome</keyword>
<dbReference type="Pfam" id="PF20152">
    <property type="entry name" value="DUF6534"/>
    <property type="match status" value="1"/>
</dbReference>
<protein>
    <recommendedName>
        <fullName evidence="2">DUF6534 domain-containing protein</fullName>
    </recommendedName>
</protein>
<feature type="domain" description="DUF6534" evidence="2">
    <location>
        <begin position="4"/>
        <end position="62"/>
    </location>
</feature>
<dbReference type="AlphaFoldDB" id="A0A6A4GZ29"/>
<gene>
    <name evidence="3" type="ORF">BT96DRAFT_1001605</name>
</gene>
<evidence type="ECO:0000259" key="2">
    <source>
        <dbReference type="Pfam" id="PF20152"/>
    </source>
</evidence>
<sequence>MDGVISALIHYFFSTGLLTSVAAIIYIILFAASAQTALYLGMAFLISRLYTISFLELLNVRNQPREDLEATAEIGFSSLRFKIPSSTINGSSSLSSSEPLHVSSFEICRLDFR</sequence>
<feature type="transmembrane region" description="Helical" evidence="1">
    <location>
        <begin position="38"/>
        <end position="58"/>
    </location>
</feature>